<keyword evidence="3" id="KW-1185">Reference proteome</keyword>
<dbReference type="EnsemblMetazoa" id="PHUM586180-RA">
    <property type="protein sequence ID" value="PHUM586180-PA"/>
    <property type="gene ID" value="PHUM586180"/>
</dbReference>
<organism>
    <name type="scientific">Pediculus humanus subsp. corporis</name>
    <name type="common">Body louse</name>
    <dbReference type="NCBI Taxonomy" id="121224"/>
    <lineage>
        <taxon>Eukaryota</taxon>
        <taxon>Metazoa</taxon>
        <taxon>Ecdysozoa</taxon>
        <taxon>Arthropoda</taxon>
        <taxon>Hexapoda</taxon>
        <taxon>Insecta</taxon>
        <taxon>Pterygota</taxon>
        <taxon>Neoptera</taxon>
        <taxon>Paraneoptera</taxon>
        <taxon>Psocodea</taxon>
        <taxon>Troctomorpha</taxon>
        <taxon>Phthiraptera</taxon>
        <taxon>Anoplura</taxon>
        <taxon>Pediculidae</taxon>
        <taxon>Pediculus</taxon>
    </lineage>
</organism>
<evidence type="ECO:0000313" key="1">
    <source>
        <dbReference type="EMBL" id="EEB19730.1"/>
    </source>
</evidence>
<dbReference type="KEGG" id="phu:Phum_PHUM586180"/>
<dbReference type="GeneID" id="8232660"/>
<dbReference type="RefSeq" id="XP_002432468.1">
    <property type="nucleotide sequence ID" value="XM_002432423.1"/>
</dbReference>
<dbReference type="VEuPathDB" id="VectorBase:PHUM586180"/>
<accession>E0W274</accession>
<reference evidence="1" key="1">
    <citation type="submission" date="2007-04" db="EMBL/GenBank/DDBJ databases">
        <title>Annotation of Pediculus humanus corporis strain USDA.</title>
        <authorList>
            <person name="Kirkness E."/>
            <person name="Hannick L."/>
            <person name="Hass B."/>
            <person name="Bruggner R."/>
            <person name="Lawson D."/>
            <person name="Bidwell S."/>
            <person name="Joardar V."/>
            <person name="Caler E."/>
            <person name="Walenz B."/>
            <person name="Inman J."/>
            <person name="Schobel S."/>
            <person name="Galinsky K."/>
            <person name="Amedeo P."/>
            <person name="Strausberg R."/>
        </authorList>
    </citation>
    <scope>NUCLEOTIDE SEQUENCE</scope>
    <source>
        <strain evidence="1">USDA</strain>
    </source>
</reference>
<sequence>MLYSLNFVGVIRLIKRHKINDALRLLRKRKNENITPLVNLTDIALLERKKK</sequence>
<dbReference type="HOGENOM" id="CLU_3108842_0_0_1"/>
<proteinExistence type="predicted"/>
<protein>
    <submittedName>
        <fullName evidence="1 2">Uncharacterized protein</fullName>
    </submittedName>
</protein>
<dbReference type="InParanoid" id="E0W274"/>
<reference evidence="2" key="3">
    <citation type="submission" date="2020-05" db="UniProtKB">
        <authorList>
            <consortium name="EnsemblMetazoa"/>
        </authorList>
    </citation>
    <scope>IDENTIFICATION</scope>
    <source>
        <strain evidence="2">USDA</strain>
    </source>
</reference>
<dbReference type="EMBL" id="DS235874">
    <property type="protein sequence ID" value="EEB19730.1"/>
    <property type="molecule type" value="Genomic_DNA"/>
</dbReference>
<dbReference type="AlphaFoldDB" id="E0W274"/>
<gene>
    <name evidence="2" type="primary">8232660</name>
    <name evidence="1" type="ORF">Phum_PHUM586180</name>
</gene>
<name>E0W274_PEDHC</name>
<dbReference type="Proteomes" id="UP000009046">
    <property type="component" value="Unassembled WGS sequence"/>
</dbReference>
<evidence type="ECO:0000313" key="2">
    <source>
        <dbReference type="EnsemblMetazoa" id="PHUM586180-PA"/>
    </source>
</evidence>
<dbReference type="CTD" id="8232660"/>
<dbReference type="EMBL" id="AAZO01007144">
    <property type="status" value="NOT_ANNOTATED_CDS"/>
    <property type="molecule type" value="Genomic_DNA"/>
</dbReference>
<reference evidence="1" key="2">
    <citation type="submission" date="2007-04" db="EMBL/GenBank/DDBJ databases">
        <title>The genome of the human body louse.</title>
        <authorList>
            <consortium name="The Human Body Louse Genome Consortium"/>
            <person name="Kirkness E."/>
            <person name="Walenz B."/>
            <person name="Hass B."/>
            <person name="Bruggner R."/>
            <person name="Strausberg R."/>
        </authorList>
    </citation>
    <scope>NUCLEOTIDE SEQUENCE</scope>
    <source>
        <strain evidence="1">USDA</strain>
    </source>
</reference>
<evidence type="ECO:0000313" key="3">
    <source>
        <dbReference type="Proteomes" id="UP000009046"/>
    </source>
</evidence>